<reference evidence="3" key="1">
    <citation type="journal article" date="2013" name="Science">
        <title>The Amborella genome and the evolution of flowering plants.</title>
        <authorList>
            <consortium name="Amborella Genome Project"/>
        </authorList>
    </citation>
    <scope>NUCLEOTIDE SEQUENCE [LARGE SCALE GENOMIC DNA]</scope>
</reference>
<feature type="region of interest" description="Disordered" evidence="1">
    <location>
        <begin position="52"/>
        <end position="81"/>
    </location>
</feature>
<dbReference type="Gramene" id="ERN15170">
    <property type="protein sequence ID" value="ERN15170"/>
    <property type="gene ID" value="AMTR_s00056p00146250"/>
</dbReference>
<organism evidence="2 3">
    <name type="scientific">Amborella trichopoda</name>
    <dbReference type="NCBI Taxonomy" id="13333"/>
    <lineage>
        <taxon>Eukaryota</taxon>
        <taxon>Viridiplantae</taxon>
        <taxon>Streptophyta</taxon>
        <taxon>Embryophyta</taxon>
        <taxon>Tracheophyta</taxon>
        <taxon>Spermatophyta</taxon>
        <taxon>Magnoliopsida</taxon>
        <taxon>Amborellales</taxon>
        <taxon>Amborellaceae</taxon>
        <taxon>Amborella</taxon>
    </lineage>
</organism>
<accession>U5CYX8</accession>
<proteinExistence type="predicted"/>
<dbReference type="Proteomes" id="UP000017836">
    <property type="component" value="Unassembled WGS sequence"/>
</dbReference>
<protein>
    <submittedName>
        <fullName evidence="2">Uncharacterized protein</fullName>
    </submittedName>
</protein>
<feature type="compositionally biased region" description="Basic and acidic residues" evidence="1">
    <location>
        <begin position="72"/>
        <end position="81"/>
    </location>
</feature>
<dbReference type="AlphaFoldDB" id="U5CYX8"/>
<gene>
    <name evidence="2" type="ORF">AMTR_s00056p00146250</name>
</gene>
<evidence type="ECO:0000313" key="2">
    <source>
        <dbReference type="EMBL" id="ERN15170.1"/>
    </source>
</evidence>
<evidence type="ECO:0000313" key="3">
    <source>
        <dbReference type="Proteomes" id="UP000017836"/>
    </source>
</evidence>
<dbReference type="HOGENOM" id="CLU_2577063_0_0_1"/>
<keyword evidence="3" id="KW-1185">Reference proteome</keyword>
<sequence length="81" mass="9778">MHDQFHDPGRRIVELEDLKAWMHDQLRDLGRRIVELEDLDDPRRRSRLWSEEDVPTTMKNHTGTRKVRGLMLKKESERDEA</sequence>
<evidence type="ECO:0000256" key="1">
    <source>
        <dbReference type="SAM" id="MobiDB-lite"/>
    </source>
</evidence>
<dbReference type="EMBL" id="KI392510">
    <property type="protein sequence ID" value="ERN15170.1"/>
    <property type="molecule type" value="Genomic_DNA"/>
</dbReference>
<name>U5CYX8_AMBTC</name>